<evidence type="ECO:0000256" key="1">
    <source>
        <dbReference type="SAM" id="SignalP"/>
    </source>
</evidence>
<evidence type="ECO:0000313" key="3">
    <source>
        <dbReference type="Proteomes" id="UP001177140"/>
    </source>
</evidence>
<keyword evidence="3" id="KW-1185">Reference proteome</keyword>
<accession>A0AA41S888</accession>
<feature type="chain" id="PRO_5041235466" evidence="1">
    <location>
        <begin position="19"/>
        <end position="55"/>
    </location>
</feature>
<comment type="caution">
    <text evidence="2">The sequence shown here is derived from an EMBL/GenBank/DDBJ whole genome shotgun (WGS) entry which is preliminary data.</text>
</comment>
<name>A0AA41S888_PAPNU</name>
<dbReference type="AlphaFoldDB" id="A0AA41S888"/>
<keyword evidence="1" id="KW-0732">Signal</keyword>
<proteinExistence type="predicted"/>
<protein>
    <submittedName>
        <fullName evidence="2">Uncharacterized protein</fullName>
    </submittedName>
</protein>
<evidence type="ECO:0000313" key="2">
    <source>
        <dbReference type="EMBL" id="MCL7029123.1"/>
    </source>
</evidence>
<dbReference type="Proteomes" id="UP001177140">
    <property type="component" value="Unassembled WGS sequence"/>
</dbReference>
<feature type="signal peptide" evidence="1">
    <location>
        <begin position="1"/>
        <end position="18"/>
    </location>
</feature>
<sequence>MGLLRTVLMICLLSIVQGKGIHGSRSEFSKLPDDDNVFSVIASGAVGDGKTDDFK</sequence>
<feature type="non-terminal residue" evidence="2">
    <location>
        <position position="55"/>
    </location>
</feature>
<reference evidence="2" key="1">
    <citation type="submission" date="2022-03" db="EMBL/GenBank/DDBJ databases">
        <title>A functionally conserved STORR gene fusion in Papaver species that diverged 16.8 million years ago.</title>
        <authorList>
            <person name="Catania T."/>
        </authorList>
    </citation>
    <scope>NUCLEOTIDE SEQUENCE</scope>
    <source>
        <strain evidence="2">S-191538</strain>
    </source>
</reference>
<organism evidence="2 3">
    <name type="scientific">Papaver nudicaule</name>
    <name type="common">Iceland poppy</name>
    <dbReference type="NCBI Taxonomy" id="74823"/>
    <lineage>
        <taxon>Eukaryota</taxon>
        <taxon>Viridiplantae</taxon>
        <taxon>Streptophyta</taxon>
        <taxon>Embryophyta</taxon>
        <taxon>Tracheophyta</taxon>
        <taxon>Spermatophyta</taxon>
        <taxon>Magnoliopsida</taxon>
        <taxon>Ranunculales</taxon>
        <taxon>Papaveraceae</taxon>
        <taxon>Papaveroideae</taxon>
        <taxon>Papaver</taxon>
    </lineage>
</organism>
<gene>
    <name evidence="2" type="ORF">MKW94_017340</name>
</gene>
<dbReference type="EMBL" id="JAJJMA010086867">
    <property type="protein sequence ID" value="MCL7029123.1"/>
    <property type="molecule type" value="Genomic_DNA"/>
</dbReference>